<evidence type="ECO:0000256" key="9">
    <source>
        <dbReference type="ARBA" id="ARBA00022989"/>
    </source>
</evidence>
<keyword evidence="12" id="KW-0325">Glycoprotein</keyword>
<evidence type="ECO:0000256" key="2">
    <source>
        <dbReference type="ARBA" id="ARBA00022475"/>
    </source>
</evidence>
<dbReference type="InterPro" id="IPR001791">
    <property type="entry name" value="Laminin_G"/>
</dbReference>
<keyword evidence="6" id="KW-0106">Calcium</keyword>
<dbReference type="GO" id="GO:0007155">
    <property type="term" value="P:cell adhesion"/>
    <property type="evidence" value="ECO:0007669"/>
    <property type="project" value="UniProtKB-KW"/>
</dbReference>
<dbReference type="CDD" id="cd00110">
    <property type="entry name" value="LamG"/>
    <property type="match status" value="1"/>
</dbReference>
<dbReference type="InterPro" id="IPR003585">
    <property type="entry name" value="Neurexin-like"/>
</dbReference>
<proteinExistence type="inferred from homology"/>
<dbReference type="GO" id="GO:0016020">
    <property type="term" value="C:membrane"/>
    <property type="evidence" value="ECO:0007669"/>
    <property type="project" value="UniProtKB-SubCell"/>
</dbReference>
<keyword evidence="2" id="KW-1003">Cell membrane</keyword>
<evidence type="ECO:0000256" key="7">
    <source>
        <dbReference type="ARBA" id="ARBA00022889"/>
    </source>
</evidence>
<dbReference type="SMART" id="SM00282">
    <property type="entry name" value="LamG"/>
    <property type="match status" value="1"/>
</dbReference>
<feature type="transmembrane region" description="Helical" evidence="18">
    <location>
        <begin position="387"/>
        <end position="407"/>
    </location>
</feature>
<dbReference type="GeneTree" id="ENSGT00940000163749"/>
<dbReference type="Pfam" id="PF01034">
    <property type="entry name" value="Syndecan"/>
    <property type="match status" value="1"/>
</dbReference>
<feature type="region of interest" description="Disordered" evidence="17">
    <location>
        <begin position="430"/>
        <end position="462"/>
    </location>
</feature>
<keyword evidence="7" id="KW-0130">Cell adhesion</keyword>
<comment type="caution">
    <text evidence="16">Lacks conserved residue(s) required for the propagation of feature annotation.</text>
</comment>
<dbReference type="Ensembl" id="ENSAPOT00000032018.1">
    <property type="protein sequence ID" value="ENSAPOP00000012466.1"/>
    <property type="gene ID" value="ENSAPOG00000015145.1"/>
</dbReference>
<keyword evidence="11 18" id="KW-0472">Membrane</keyword>
<evidence type="ECO:0000256" key="8">
    <source>
        <dbReference type="ARBA" id="ARBA00022974"/>
    </source>
</evidence>
<keyword evidence="14" id="KW-0966">Cell projection</keyword>
<evidence type="ECO:0000256" key="5">
    <source>
        <dbReference type="ARBA" id="ARBA00022729"/>
    </source>
</evidence>
<reference evidence="20" key="2">
    <citation type="submission" date="2025-09" db="UniProtKB">
        <authorList>
            <consortium name="Ensembl"/>
        </authorList>
    </citation>
    <scope>IDENTIFICATION</scope>
</reference>
<dbReference type="Gene3D" id="2.60.120.200">
    <property type="match status" value="1"/>
</dbReference>
<dbReference type="Proteomes" id="UP000257200">
    <property type="component" value="Unplaced"/>
</dbReference>
<feature type="region of interest" description="Disordered" evidence="17">
    <location>
        <begin position="350"/>
        <end position="378"/>
    </location>
</feature>
<name>A0A3Q1F449_9TELE</name>
<evidence type="ECO:0000256" key="12">
    <source>
        <dbReference type="ARBA" id="ARBA00023180"/>
    </source>
</evidence>
<dbReference type="InterPro" id="IPR027789">
    <property type="entry name" value="Syndecan/Neurexin_dom"/>
</dbReference>
<keyword evidence="10" id="KW-0770">Synapse</keyword>
<keyword evidence="8" id="KW-0654">Proteoglycan</keyword>
<dbReference type="PANTHER" id="PTHR15036">
    <property type="entry name" value="PIKACHURIN-LIKE PROTEIN"/>
    <property type="match status" value="1"/>
</dbReference>
<evidence type="ECO:0000256" key="18">
    <source>
        <dbReference type="SAM" id="Phobius"/>
    </source>
</evidence>
<accession>A0A3Q1F449</accession>
<evidence type="ECO:0000256" key="6">
    <source>
        <dbReference type="ARBA" id="ARBA00022837"/>
    </source>
</evidence>
<evidence type="ECO:0000256" key="13">
    <source>
        <dbReference type="ARBA" id="ARBA00023207"/>
    </source>
</evidence>
<reference evidence="20" key="1">
    <citation type="submission" date="2025-08" db="UniProtKB">
        <authorList>
            <consortium name="Ensembl"/>
        </authorList>
    </citation>
    <scope>IDENTIFICATION</scope>
</reference>
<dbReference type="AlphaFoldDB" id="A0A3Q1F449"/>
<evidence type="ECO:0000256" key="17">
    <source>
        <dbReference type="SAM" id="MobiDB-lite"/>
    </source>
</evidence>
<evidence type="ECO:0000259" key="19">
    <source>
        <dbReference type="PROSITE" id="PS50025"/>
    </source>
</evidence>
<keyword evidence="21" id="KW-1185">Reference proteome</keyword>
<feature type="compositionally biased region" description="Acidic residues" evidence="17">
    <location>
        <begin position="350"/>
        <end position="361"/>
    </location>
</feature>
<dbReference type="PROSITE" id="PS50025">
    <property type="entry name" value="LAM_G_DOMAIN"/>
    <property type="match status" value="1"/>
</dbReference>
<keyword evidence="13" id="KW-0357">Heparan sulfate</keyword>
<keyword evidence="3 18" id="KW-0812">Transmembrane</keyword>
<evidence type="ECO:0000313" key="20">
    <source>
        <dbReference type="Ensembl" id="ENSAPOP00000012466.1"/>
    </source>
</evidence>
<evidence type="ECO:0000313" key="21">
    <source>
        <dbReference type="Proteomes" id="UP000257200"/>
    </source>
</evidence>
<sequence>MFTSCLCRMRGRGLLSLSGPAPMEQEVEVEVDEGLLLVSRPAVASPVVWASPAFLFRLVLSLALLVFPCPAVAARVSSSLSTTHHVHHFHNKHGTVPIAINRMPFLTRGGHAGTTYIFGRGGALITYTWPPNDRPSTRADRLAVGFSTQLKEAILVRVESAKGLGDYLELHIERGKIGVIFNVGTDDITIEESAVMVSDGKYHVVRFTRSGGNATLQVDNQPVIERFPSGRQLTIFNSQAFIKIGGGEKGRHFQGQISGLYYNGLQVLKLAAEGDPNVQTQGNLRLVGDVPSVLTTDTTSTTPLADMSTTIMETTTTMATTTTRKQRSPTMRDSVTQNADDLLVASAECPSDDEDLEECEPGNDPTSPERGLPGAVEVQQSSSTTGMVVGIVAAAALCILILLYAMYKYRNRDEGSYQVDQSRNYISNSATQSNGALVKEKQPSTAKTVTKNKKNKDKEYYV</sequence>
<dbReference type="Pfam" id="PF02210">
    <property type="entry name" value="Laminin_G_2"/>
    <property type="match status" value="1"/>
</dbReference>
<dbReference type="SUPFAM" id="SSF49899">
    <property type="entry name" value="Concanavalin A-like lectins/glucanases"/>
    <property type="match status" value="1"/>
</dbReference>
<dbReference type="SMART" id="SM00294">
    <property type="entry name" value="4.1m"/>
    <property type="match status" value="1"/>
</dbReference>
<dbReference type="PANTHER" id="PTHR15036:SF52">
    <property type="entry name" value="NEUREXIN-2"/>
    <property type="match status" value="1"/>
</dbReference>
<keyword evidence="9 18" id="KW-1133">Transmembrane helix</keyword>
<evidence type="ECO:0000256" key="1">
    <source>
        <dbReference type="ARBA" id="ARBA00010241"/>
    </source>
</evidence>
<evidence type="ECO:0000256" key="10">
    <source>
        <dbReference type="ARBA" id="ARBA00023018"/>
    </source>
</evidence>
<keyword evidence="4" id="KW-0479">Metal-binding</keyword>
<dbReference type="InterPro" id="IPR050372">
    <property type="entry name" value="Neurexin-related_CASP"/>
</dbReference>
<evidence type="ECO:0000256" key="11">
    <source>
        <dbReference type="ARBA" id="ARBA00023136"/>
    </source>
</evidence>
<evidence type="ECO:0000256" key="16">
    <source>
        <dbReference type="PROSITE-ProRule" id="PRU00122"/>
    </source>
</evidence>
<feature type="domain" description="Laminin G" evidence="19">
    <location>
        <begin position="114"/>
        <end position="284"/>
    </location>
</feature>
<evidence type="ECO:0000256" key="15">
    <source>
        <dbReference type="ARBA" id="ARBA00035005"/>
    </source>
</evidence>
<organism evidence="20 21">
    <name type="scientific">Acanthochromis polyacanthus</name>
    <name type="common">spiny chromis</name>
    <dbReference type="NCBI Taxonomy" id="80966"/>
    <lineage>
        <taxon>Eukaryota</taxon>
        <taxon>Metazoa</taxon>
        <taxon>Chordata</taxon>
        <taxon>Craniata</taxon>
        <taxon>Vertebrata</taxon>
        <taxon>Euteleostomi</taxon>
        <taxon>Actinopterygii</taxon>
        <taxon>Neopterygii</taxon>
        <taxon>Teleostei</taxon>
        <taxon>Neoteleostei</taxon>
        <taxon>Acanthomorphata</taxon>
        <taxon>Ovalentaria</taxon>
        <taxon>Pomacentridae</taxon>
        <taxon>Acanthochromis</taxon>
    </lineage>
</organism>
<evidence type="ECO:0000256" key="14">
    <source>
        <dbReference type="ARBA" id="ARBA00023273"/>
    </source>
</evidence>
<evidence type="ECO:0000256" key="3">
    <source>
        <dbReference type="ARBA" id="ARBA00022692"/>
    </source>
</evidence>
<protein>
    <submittedName>
        <fullName evidence="20">Neurexin 2b</fullName>
    </submittedName>
</protein>
<dbReference type="FunFam" id="2.60.120.200:FF:000003">
    <property type="entry name" value="neurexin-1 isoform X1"/>
    <property type="match status" value="1"/>
</dbReference>
<comment type="similarity">
    <text evidence="1">Belongs to the neurexin family.</text>
</comment>
<evidence type="ECO:0000256" key="4">
    <source>
        <dbReference type="ARBA" id="ARBA00022723"/>
    </source>
</evidence>
<dbReference type="InterPro" id="IPR013320">
    <property type="entry name" value="ConA-like_dom_sf"/>
</dbReference>
<keyword evidence="5" id="KW-0732">Signal</keyword>
<comment type="subcellular location">
    <subcellularLocation>
        <location evidence="15">Presynaptic cell membrane</location>
        <topology evidence="15">Single-pass type I membrane protein</topology>
    </subcellularLocation>
</comment>